<feature type="coiled-coil region" evidence="4">
    <location>
        <begin position="85"/>
        <end position="112"/>
    </location>
</feature>
<evidence type="ECO:0000256" key="1">
    <source>
        <dbReference type="ARBA" id="ARBA00022723"/>
    </source>
</evidence>
<keyword evidence="2" id="KW-0863">Zinc-finger</keyword>
<evidence type="ECO:0000313" key="8">
    <source>
        <dbReference type="Proteomes" id="UP001634007"/>
    </source>
</evidence>
<keyword evidence="5" id="KW-1133">Transmembrane helix</keyword>
<keyword evidence="4" id="KW-0175">Coiled coil</keyword>
<comment type="caution">
    <text evidence="7">The sequence shown here is derived from an EMBL/GenBank/DDBJ whole genome shotgun (WGS) entry which is preliminary data.</text>
</comment>
<keyword evidence="5" id="KW-0472">Membrane</keyword>
<protein>
    <recommendedName>
        <fullName evidence="6">GRF-type domain-containing protein</fullName>
    </recommendedName>
</protein>
<dbReference type="EMBL" id="JBJKBG010000005">
    <property type="protein sequence ID" value="KAL3739168.1"/>
    <property type="molecule type" value="Genomic_DNA"/>
</dbReference>
<feature type="transmembrane region" description="Helical" evidence="5">
    <location>
        <begin position="109"/>
        <end position="130"/>
    </location>
</feature>
<evidence type="ECO:0000259" key="6">
    <source>
        <dbReference type="Pfam" id="PF06839"/>
    </source>
</evidence>
<feature type="domain" description="GRF-type" evidence="6">
    <location>
        <begin position="20"/>
        <end position="56"/>
    </location>
</feature>
<keyword evidence="5" id="KW-0812">Transmembrane</keyword>
<reference evidence="7 8" key="1">
    <citation type="submission" date="2024-11" db="EMBL/GenBank/DDBJ databases">
        <title>Chromosome-level genome assembly of Eucalyptus globulus Labill. provides insights into its genome evolution.</title>
        <authorList>
            <person name="Li X."/>
        </authorList>
    </citation>
    <scope>NUCLEOTIDE SEQUENCE [LARGE SCALE GENOMIC DNA]</scope>
    <source>
        <strain evidence="7">CL2024</strain>
        <tissue evidence="7">Fresh tender leaves</tissue>
    </source>
</reference>
<keyword evidence="1" id="KW-0479">Metal-binding</keyword>
<proteinExistence type="predicted"/>
<dbReference type="GO" id="GO:0008270">
    <property type="term" value="F:zinc ion binding"/>
    <property type="evidence" value="ECO:0007669"/>
    <property type="project" value="UniProtKB-KW"/>
</dbReference>
<evidence type="ECO:0000256" key="5">
    <source>
        <dbReference type="SAM" id="Phobius"/>
    </source>
</evidence>
<gene>
    <name evidence="7" type="ORF">ACJRO7_020550</name>
</gene>
<dbReference type="Pfam" id="PF06839">
    <property type="entry name" value="Zn_ribbon_GRF"/>
    <property type="match status" value="1"/>
</dbReference>
<evidence type="ECO:0000313" key="7">
    <source>
        <dbReference type="EMBL" id="KAL3739168.1"/>
    </source>
</evidence>
<name>A0ABD3KHQ2_EUCGL</name>
<dbReference type="InterPro" id="IPR010666">
    <property type="entry name" value="Znf_GRF"/>
</dbReference>
<sequence>MSSSSVNTSTWSGLTFQNQKCKCDKLAAVKISESKRNKHKLYYTCEDQTCDFFSWCLPTSNVPHSIPKVSPAVFEDDVRNIKYLLEHLIDELKNTDEKAQRLRHNVQHLNVLLVRGIFLVCVLFVILLGLKKGIIADVCLLCPRKKGMFFPFSF</sequence>
<accession>A0ABD3KHQ2</accession>
<organism evidence="7 8">
    <name type="scientific">Eucalyptus globulus</name>
    <name type="common">Tasmanian blue gum</name>
    <dbReference type="NCBI Taxonomy" id="34317"/>
    <lineage>
        <taxon>Eukaryota</taxon>
        <taxon>Viridiplantae</taxon>
        <taxon>Streptophyta</taxon>
        <taxon>Embryophyta</taxon>
        <taxon>Tracheophyta</taxon>
        <taxon>Spermatophyta</taxon>
        <taxon>Magnoliopsida</taxon>
        <taxon>eudicotyledons</taxon>
        <taxon>Gunneridae</taxon>
        <taxon>Pentapetalae</taxon>
        <taxon>rosids</taxon>
        <taxon>malvids</taxon>
        <taxon>Myrtales</taxon>
        <taxon>Myrtaceae</taxon>
        <taxon>Myrtoideae</taxon>
        <taxon>Eucalypteae</taxon>
        <taxon>Eucalyptus</taxon>
    </lineage>
</organism>
<keyword evidence="8" id="KW-1185">Reference proteome</keyword>
<dbReference type="AlphaFoldDB" id="A0ABD3KHQ2"/>
<dbReference type="Proteomes" id="UP001634007">
    <property type="component" value="Unassembled WGS sequence"/>
</dbReference>
<evidence type="ECO:0000256" key="3">
    <source>
        <dbReference type="ARBA" id="ARBA00022833"/>
    </source>
</evidence>
<evidence type="ECO:0000256" key="2">
    <source>
        <dbReference type="ARBA" id="ARBA00022771"/>
    </source>
</evidence>
<evidence type="ECO:0000256" key="4">
    <source>
        <dbReference type="SAM" id="Coils"/>
    </source>
</evidence>
<keyword evidence="3" id="KW-0862">Zinc</keyword>